<organism evidence="20">
    <name type="scientific">Haloa japonica</name>
    <dbReference type="NCBI Taxonomy" id="674295"/>
    <lineage>
        <taxon>Eukaryota</taxon>
        <taxon>Metazoa</taxon>
        <taxon>Spiralia</taxon>
        <taxon>Lophotrochozoa</taxon>
        <taxon>Mollusca</taxon>
        <taxon>Gastropoda</taxon>
        <taxon>Heterobranchia</taxon>
        <taxon>Euthyneura</taxon>
        <taxon>Tectipleura</taxon>
        <taxon>Cephalaspidea</taxon>
        <taxon>Bulloidea</taxon>
        <taxon>Haminoeidae</taxon>
        <taxon>Haloa</taxon>
    </lineage>
</organism>
<feature type="transmembrane region" description="Helical" evidence="18">
    <location>
        <begin position="184"/>
        <end position="211"/>
    </location>
</feature>
<feature type="transmembrane region" description="Helical" evidence="18">
    <location>
        <begin position="145"/>
        <end position="163"/>
    </location>
</feature>
<evidence type="ECO:0000256" key="10">
    <source>
        <dbReference type="ARBA" id="ARBA00022982"/>
    </source>
</evidence>
<dbReference type="GO" id="GO:0008137">
    <property type="term" value="F:NADH dehydrogenase (ubiquinone) activity"/>
    <property type="evidence" value="ECO:0007669"/>
    <property type="project" value="UniProtKB-EC"/>
</dbReference>
<keyword evidence="15 18" id="KW-0472">Membrane</keyword>
<keyword evidence="5" id="KW-0813">Transport</keyword>
<gene>
    <name evidence="20" type="primary">ND2</name>
</gene>
<feature type="transmembrane region" description="Helical" evidence="18">
    <location>
        <begin position="217"/>
        <end position="237"/>
    </location>
</feature>
<evidence type="ECO:0000256" key="1">
    <source>
        <dbReference type="ARBA" id="ARBA00004448"/>
    </source>
</evidence>
<evidence type="ECO:0000256" key="5">
    <source>
        <dbReference type="ARBA" id="ARBA00022448"/>
    </source>
</evidence>
<dbReference type="GeneID" id="63378959"/>
<dbReference type="PANTHER" id="PTHR46552:SF1">
    <property type="entry name" value="NADH-UBIQUINONE OXIDOREDUCTASE CHAIN 2"/>
    <property type="match status" value="1"/>
</dbReference>
<keyword evidence="6" id="KW-0679">Respiratory chain</keyword>
<feature type="transmembrane region" description="Helical" evidence="18">
    <location>
        <begin position="286"/>
        <end position="304"/>
    </location>
</feature>
<dbReference type="EC" id="7.1.1.2" evidence="3"/>
<evidence type="ECO:0000256" key="4">
    <source>
        <dbReference type="ARBA" id="ARBA00021008"/>
    </source>
</evidence>
<feature type="transmembrane region" description="Helical" evidence="18">
    <location>
        <begin position="249"/>
        <end position="274"/>
    </location>
</feature>
<evidence type="ECO:0000256" key="12">
    <source>
        <dbReference type="ARBA" id="ARBA00023027"/>
    </source>
</evidence>
<evidence type="ECO:0000256" key="6">
    <source>
        <dbReference type="ARBA" id="ARBA00022660"/>
    </source>
</evidence>
<evidence type="ECO:0000259" key="19">
    <source>
        <dbReference type="Pfam" id="PF00361"/>
    </source>
</evidence>
<feature type="transmembrane region" description="Helical" evidence="18">
    <location>
        <begin position="29"/>
        <end position="46"/>
    </location>
</feature>
<evidence type="ECO:0000256" key="8">
    <source>
        <dbReference type="ARBA" id="ARBA00022792"/>
    </source>
</evidence>
<reference evidence="20" key="1">
    <citation type="submission" date="2020-01" db="EMBL/GenBank/DDBJ databases">
        <authorList>
            <person name="Do T.D."/>
            <person name="Kim C.-B."/>
        </authorList>
    </citation>
    <scope>NUCLEOTIDE SEQUENCE</scope>
</reference>
<dbReference type="GO" id="GO:0005743">
    <property type="term" value="C:mitochondrial inner membrane"/>
    <property type="evidence" value="ECO:0007669"/>
    <property type="project" value="UniProtKB-SubCell"/>
</dbReference>
<sequence>MSSANVLFMFVLILGPLVTISASNWLVVWVGVELSFLGLIPLLFLGNKYMSITKEGTLKYFCIQALSSAIMFFSGMVFFLDYSVWYEMFFILSLCLKLGLFPGHFWVPSVVSSLELIPMVLLLSWQKIPPLALLTNCMSFSSESITQYIILLGGLSALVGGLIGNNMTNVRAMVGASSISHTGWAVIGIATGSLWIYFGLYCLVLVFGMWFLWENSVFSAISILSLSGLPPFILFVGKWSVISNALIGGIHYMFLILPIAGTVLSLVFYLKFFYSFYLNGTASSSVGYILPLAFLNLTGLMYLVM</sequence>
<keyword evidence="12" id="KW-0520">NAD</keyword>
<feature type="transmembrane region" description="Helical" evidence="18">
    <location>
        <begin position="58"/>
        <end position="78"/>
    </location>
</feature>
<feature type="transmembrane region" description="Helical" evidence="18">
    <location>
        <begin position="84"/>
        <end position="100"/>
    </location>
</feature>
<evidence type="ECO:0000256" key="17">
    <source>
        <dbReference type="ARBA" id="ARBA00049551"/>
    </source>
</evidence>
<evidence type="ECO:0000256" key="16">
    <source>
        <dbReference type="ARBA" id="ARBA00031028"/>
    </source>
</evidence>
<keyword evidence="13" id="KW-0830">Ubiquinone</keyword>
<evidence type="ECO:0000256" key="13">
    <source>
        <dbReference type="ARBA" id="ARBA00023075"/>
    </source>
</evidence>
<feature type="transmembrane region" description="Helical" evidence="18">
    <location>
        <begin position="105"/>
        <end position="125"/>
    </location>
</feature>
<evidence type="ECO:0000256" key="9">
    <source>
        <dbReference type="ARBA" id="ARBA00022967"/>
    </source>
</evidence>
<evidence type="ECO:0000313" key="20">
    <source>
        <dbReference type="EMBL" id="QOW38692.1"/>
    </source>
</evidence>
<keyword evidence="7 18" id="KW-0812">Transmembrane</keyword>
<dbReference type="Pfam" id="PF00361">
    <property type="entry name" value="Proton_antipo_M"/>
    <property type="match status" value="1"/>
</dbReference>
<accession>A0A7S7AAD1</accession>
<comment type="similarity">
    <text evidence="2">Belongs to the complex I subunit 2 family.</text>
</comment>
<evidence type="ECO:0000256" key="15">
    <source>
        <dbReference type="ARBA" id="ARBA00023136"/>
    </source>
</evidence>
<geneLocation type="mitochondrion" evidence="20"/>
<feature type="domain" description="NADH:quinone oxidoreductase/Mrp antiporter transmembrane" evidence="19">
    <location>
        <begin position="84"/>
        <end position="209"/>
    </location>
</feature>
<comment type="catalytic activity">
    <reaction evidence="17">
        <text>a ubiquinone + NADH + 5 H(+)(in) = a ubiquinol + NAD(+) + 4 H(+)(out)</text>
        <dbReference type="Rhea" id="RHEA:29091"/>
        <dbReference type="Rhea" id="RHEA-COMP:9565"/>
        <dbReference type="Rhea" id="RHEA-COMP:9566"/>
        <dbReference type="ChEBI" id="CHEBI:15378"/>
        <dbReference type="ChEBI" id="CHEBI:16389"/>
        <dbReference type="ChEBI" id="CHEBI:17976"/>
        <dbReference type="ChEBI" id="CHEBI:57540"/>
        <dbReference type="ChEBI" id="CHEBI:57945"/>
        <dbReference type="EC" id="7.1.1.2"/>
    </reaction>
</comment>
<dbReference type="GO" id="GO:0006120">
    <property type="term" value="P:mitochondrial electron transport, NADH to ubiquinone"/>
    <property type="evidence" value="ECO:0007669"/>
    <property type="project" value="TreeGrafter"/>
</dbReference>
<keyword evidence="8" id="KW-0999">Mitochondrion inner membrane</keyword>
<evidence type="ECO:0000256" key="14">
    <source>
        <dbReference type="ARBA" id="ARBA00023128"/>
    </source>
</evidence>
<evidence type="ECO:0000256" key="18">
    <source>
        <dbReference type="SAM" id="Phobius"/>
    </source>
</evidence>
<comment type="subcellular location">
    <subcellularLocation>
        <location evidence="1">Mitochondrion inner membrane</location>
        <topology evidence="1">Multi-pass membrane protein</topology>
    </subcellularLocation>
</comment>
<evidence type="ECO:0000256" key="7">
    <source>
        <dbReference type="ARBA" id="ARBA00022692"/>
    </source>
</evidence>
<dbReference type="EMBL" id="MN911170">
    <property type="protein sequence ID" value="QOW38692.1"/>
    <property type="molecule type" value="Genomic_DNA"/>
</dbReference>
<dbReference type="PANTHER" id="PTHR46552">
    <property type="entry name" value="NADH-UBIQUINONE OXIDOREDUCTASE CHAIN 2"/>
    <property type="match status" value="1"/>
</dbReference>
<dbReference type="AlphaFoldDB" id="A0A7S7AAD1"/>
<proteinExistence type="inferred from homology"/>
<dbReference type="RefSeq" id="YP_010032958.1">
    <property type="nucleotide sequence ID" value="NC_053883.1"/>
</dbReference>
<keyword evidence="14 20" id="KW-0496">Mitochondrion</keyword>
<dbReference type="CTD" id="4536"/>
<evidence type="ECO:0000256" key="3">
    <source>
        <dbReference type="ARBA" id="ARBA00012944"/>
    </source>
</evidence>
<evidence type="ECO:0000256" key="2">
    <source>
        <dbReference type="ARBA" id="ARBA00007012"/>
    </source>
</evidence>
<protein>
    <recommendedName>
        <fullName evidence="4">NADH-ubiquinone oxidoreductase chain 2</fullName>
        <ecNumber evidence="3">7.1.1.2</ecNumber>
    </recommendedName>
    <alternativeName>
        <fullName evidence="16">NADH dehydrogenase subunit 2</fullName>
    </alternativeName>
</protein>
<dbReference type="InterPro" id="IPR001750">
    <property type="entry name" value="ND/Mrp_TM"/>
</dbReference>
<keyword evidence="11 18" id="KW-1133">Transmembrane helix</keyword>
<keyword evidence="10" id="KW-0249">Electron transport</keyword>
<name>A0A7S7AAD1_9GAST</name>
<evidence type="ECO:0000256" key="11">
    <source>
        <dbReference type="ARBA" id="ARBA00022989"/>
    </source>
</evidence>
<keyword evidence="9" id="KW-1278">Translocase</keyword>
<dbReference type="InterPro" id="IPR050175">
    <property type="entry name" value="Complex_I_Subunit_2"/>
</dbReference>